<name>A0A1P8MXF3_9RHOB</name>
<dbReference type="InterPro" id="IPR008254">
    <property type="entry name" value="Flavodoxin/NO_synth"/>
</dbReference>
<dbReference type="SUPFAM" id="SSF52218">
    <property type="entry name" value="Flavoproteins"/>
    <property type="match status" value="1"/>
</dbReference>
<evidence type="ECO:0000256" key="3">
    <source>
        <dbReference type="ARBA" id="ARBA00022448"/>
    </source>
</evidence>
<dbReference type="RefSeq" id="WP_076629118.1">
    <property type="nucleotide sequence ID" value="NZ_CP019312.1"/>
</dbReference>
<evidence type="ECO:0000313" key="9">
    <source>
        <dbReference type="Proteomes" id="UP000186336"/>
    </source>
</evidence>
<organism evidence="8 9">
    <name type="scientific">Tateyamaria omphalii</name>
    <dbReference type="NCBI Taxonomy" id="299262"/>
    <lineage>
        <taxon>Bacteria</taxon>
        <taxon>Pseudomonadati</taxon>
        <taxon>Pseudomonadota</taxon>
        <taxon>Alphaproteobacteria</taxon>
        <taxon>Rhodobacterales</taxon>
        <taxon>Roseobacteraceae</taxon>
        <taxon>Tateyamaria</taxon>
    </lineage>
</organism>
<dbReference type="InterPro" id="IPR001094">
    <property type="entry name" value="Flavdoxin-like"/>
</dbReference>
<evidence type="ECO:0000256" key="6">
    <source>
        <dbReference type="ARBA" id="ARBA00022982"/>
    </source>
</evidence>
<evidence type="ECO:0000256" key="5">
    <source>
        <dbReference type="ARBA" id="ARBA00022643"/>
    </source>
</evidence>
<protein>
    <submittedName>
        <fullName evidence="8">Flavodoxin/nitric oxide synthase</fullName>
    </submittedName>
</protein>
<dbReference type="PROSITE" id="PS50902">
    <property type="entry name" value="FLAVODOXIN_LIKE"/>
    <property type="match status" value="1"/>
</dbReference>
<gene>
    <name evidence="8" type="ORF">BWR18_14100</name>
</gene>
<comment type="cofactor">
    <cofactor evidence="1">
        <name>FMN</name>
        <dbReference type="ChEBI" id="CHEBI:58210"/>
    </cofactor>
</comment>
<dbReference type="PANTHER" id="PTHR42809:SF1">
    <property type="entry name" value="FLAVODOXIN 1"/>
    <property type="match status" value="1"/>
</dbReference>
<comment type="similarity">
    <text evidence="2">Belongs to the flavodoxin family.</text>
</comment>
<dbReference type="OrthoDB" id="9816402at2"/>
<dbReference type="GO" id="GO:0010181">
    <property type="term" value="F:FMN binding"/>
    <property type="evidence" value="ECO:0007669"/>
    <property type="project" value="InterPro"/>
</dbReference>
<dbReference type="PANTHER" id="PTHR42809">
    <property type="entry name" value="FLAVODOXIN 2"/>
    <property type="match status" value="1"/>
</dbReference>
<reference evidence="8 9" key="1">
    <citation type="submission" date="2017-01" db="EMBL/GenBank/DDBJ databases">
        <title>Complete genome of Tateyamaria omphalii DOK1-4 isolated from seawater in Dokdo.</title>
        <authorList>
            <person name="Kim J.H."/>
            <person name="Chi W.-J."/>
        </authorList>
    </citation>
    <scope>NUCLEOTIDE SEQUENCE [LARGE SCALE GENOMIC DNA]</scope>
    <source>
        <strain evidence="8 9">DOK1-4</strain>
    </source>
</reference>
<evidence type="ECO:0000256" key="2">
    <source>
        <dbReference type="ARBA" id="ARBA00005267"/>
    </source>
</evidence>
<dbReference type="PRINTS" id="PR00369">
    <property type="entry name" value="FLAVODOXIN"/>
</dbReference>
<dbReference type="KEGG" id="tom:BWR18_14100"/>
<dbReference type="InterPro" id="IPR029039">
    <property type="entry name" value="Flavoprotein-like_sf"/>
</dbReference>
<evidence type="ECO:0000313" key="8">
    <source>
        <dbReference type="EMBL" id="APX12693.1"/>
    </source>
</evidence>
<keyword evidence="6" id="KW-0249">Electron transport</keyword>
<accession>A0A1P8MXF3</accession>
<evidence type="ECO:0000256" key="4">
    <source>
        <dbReference type="ARBA" id="ARBA00022630"/>
    </source>
</evidence>
<sequence length="153" mass="16358">MKVGIYYGSETGNSEMLCEDIEAELGDGFDCDIQSLADVDPAAMQKDTFYIIVTSTYGNGDLPSTALPFEEALVEGKPDLNGIRFAIFGLGDMVFAETFAHGSMKLADMMKAQGATQVGERGIHDASGFDMPEDIALPWVQGIMGLMDADQAA</sequence>
<dbReference type="STRING" id="299262.BWR18_14100"/>
<evidence type="ECO:0000256" key="1">
    <source>
        <dbReference type="ARBA" id="ARBA00001917"/>
    </source>
</evidence>
<keyword evidence="9" id="KW-1185">Reference proteome</keyword>
<evidence type="ECO:0000259" key="7">
    <source>
        <dbReference type="PROSITE" id="PS50902"/>
    </source>
</evidence>
<dbReference type="Pfam" id="PF00258">
    <property type="entry name" value="Flavodoxin_1"/>
    <property type="match status" value="1"/>
</dbReference>
<dbReference type="InterPro" id="IPR050619">
    <property type="entry name" value="Flavodoxin"/>
</dbReference>
<keyword evidence="5" id="KW-0288">FMN</keyword>
<dbReference type="Gene3D" id="3.40.50.360">
    <property type="match status" value="1"/>
</dbReference>
<dbReference type="AlphaFoldDB" id="A0A1P8MXF3"/>
<feature type="domain" description="Flavodoxin-like" evidence="7">
    <location>
        <begin position="3"/>
        <end position="144"/>
    </location>
</feature>
<dbReference type="Proteomes" id="UP000186336">
    <property type="component" value="Chromosome"/>
</dbReference>
<dbReference type="EMBL" id="CP019312">
    <property type="protein sequence ID" value="APX12693.1"/>
    <property type="molecule type" value="Genomic_DNA"/>
</dbReference>
<keyword evidence="3" id="KW-0813">Transport</keyword>
<keyword evidence="4" id="KW-0285">Flavoprotein</keyword>
<proteinExistence type="inferred from homology"/>